<dbReference type="Proteomes" id="UP001596500">
    <property type="component" value="Unassembled WGS sequence"/>
</dbReference>
<dbReference type="RefSeq" id="WP_379866778.1">
    <property type="nucleotide sequence ID" value="NZ_JBHTBW010000058.1"/>
</dbReference>
<evidence type="ECO:0000313" key="1">
    <source>
        <dbReference type="EMBL" id="MFC7442721.1"/>
    </source>
</evidence>
<proteinExistence type="predicted"/>
<reference evidence="2" key="1">
    <citation type="journal article" date="2019" name="Int. J. Syst. Evol. Microbiol.">
        <title>The Global Catalogue of Microorganisms (GCM) 10K type strain sequencing project: providing services to taxonomists for standard genome sequencing and annotation.</title>
        <authorList>
            <consortium name="The Broad Institute Genomics Platform"/>
            <consortium name="The Broad Institute Genome Sequencing Center for Infectious Disease"/>
            <person name="Wu L."/>
            <person name="Ma J."/>
        </authorList>
    </citation>
    <scope>NUCLEOTIDE SEQUENCE [LARGE SCALE GENOMIC DNA]</scope>
    <source>
        <strain evidence="2">CGMCC 1.12942</strain>
    </source>
</reference>
<organism evidence="1 2">
    <name type="scientific">Laceyella putida</name>
    <dbReference type="NCBI Taxonomy" id="110101"/>
    <lineage>
        <taxon>Bacteria</taxon>
        <taxon>Bacillati</taxon>
        <taxon>Bacillota</taxon>
        <taxon>Bacilli</taxon>
        <taxon>Bacillales</taxon>
        <taxon>Thermoactinomycetaceae</taxon>
        <taxon>Laceyella</taxon>
    </lineage>
</organism>
<comment type="caution">
    <text evidence="1">The sequence shown here is derived from an EMBL/GenBank/DDBJ whole genome shotgun (WGS) entry which is preliminary data.</text>
</comment>
<evidence type="ECO:0000313" key="2">
    <source>
        <dbReference type="Proteomes" id="UP001596500"/>
    </source>
</evidence>
<name>A0ABW2RNV2_9BACL</name>
<accession>A0ABW2RNV2</accession>
<sequence length="164" mass="19015">MAGKISPGDYRSDVEEFLGRASLLKQVKPEKKVENGIKVTYGFNDGQGVYEITYDEHNRVIDVLYLEEEVKKFSFENRKKRVAKYAPPGKDRKNVERMFTRYGYDLIISRKLDDGEICFYGNELQGDIKGYVIYDKNNCVKKSDALPLTKKENFDVDKFISTLK</sequence>
<dbReference type="EMBL" id="JBHTBW010000058">
    <property type="protein sequence ID" value="MFC7442721.1"/>
    <property type="molecule type" value="Genomic_DNA"/>
</dbReference>
<keyword evidence="2" id="KW-1185">Reference proteome</keyword>
<protein>
    <submittedName>
        <fullName evidence="1">Uncharacterized protein</fullName>
    </submittedName>
</protein>
<gene>
    <name evidence="1" type="ORF">ACFQNG_16735</name>
</gene>